<keyword evidence="3" id="KW-0560">Oxidoreductase</keyword>
<evidence type="ECO:0000313" key="5">
    <source>
        <dbReference type="Proteomes" id="UP000452235"/>
    </source>
</evidence>
<gene>
    <name evidence="4" type="ORF">ATEIFO6365_0005020200</name>
</gene>
<dbReference type="Proteomes" id="UP000452235">
    <property type="component" value="Unassembled WGS sequence"/>
</dbReference>
<keyword evidence="2" id="KW-0285">Flavoprotein</keyword>
<dbReference type="VEuPathDB" id="FungiDB:ATEG_05135"/>
<accession>A0A5M3Z0W7</accession>
<organism evidence="4 5">
    <name type="scientific">Aspergillus terreus</name>
    <dbReference type="NCBI Taxonomy" id="33178"/>
    <lineage>
        <taxon>Eukaryota</taxon>
        <taxon>Fungi</taxon>
        <taxon>Dikarya</taxon>
        <taxon>Ascomycota</taxon>
        <taxon>Pezizomycotina</taxon>
        <taxon>Eurotiomycetes</taxon>
        <taxon>Eurotiomycetidae</taxon>
        <taxon>Eurotiales</taxon>
        <taxon>Aspergillaceae</taxon>
        <taxon>Aspergillus</taxon>
        <taxon>Aspergillus subgen. Circumdati</taxon>
    </lineage>
</organism>
<evidence type="ECO:0000256" key="3">
    <source>
        <dbReference type="ARBA" id="ARBA00023002"/>
    </source>
</evidence>
<dbReference type="Pfam" id="PF07992">
    <property type="entry name" value="Pyr_redox_2"/>
    <property type="match status" value="1"/>
</dbReference>
<name>A0A5M3Z0W7_ASPTE</name>
<dbReference type="InterPro" id="IPR036188">
    <property type="entry name" value="FAD/NAD-bd_sf"/>
</dbReference>
<dbReference type="OrthoDB" id="10260355at2759"/>
<sequence>MPIGKLLSNGALLFDVLIIGAGPSGLSAATGLARQLHTAVVFDSGVYRNAKTQHMHNVLGWDHRNPAELRAAARADLTSRYSTIHFHNSTVERIRQLEAQQLFEAQDAHGRRWYGRKVVLATGVRDVPLDIEGYSECWANGIYHCLFCDGYEERGQETVGVLAMGPVANPQRALHLARMAQRLSEMVTVYTNGNEQLVAEIQRAAESSINTTPWLKFDARRIRRFEKGAISQTVVVHFGETDKPKVEGFLVYNPQTEVNGPLAKQLALTMTEGGDIQTTSPFHETSVPGVFAVGDCATPFKAVTPAVAMGSQAAGGLVAQLQAEPLPDFRIGREL</sequence>
<dbReference type="SUPFAM" id="SSF51905">
    <property type="entry name" value="FAD/NAD(P)-binding domain"/>
    <property type="match status" value="1"/>
</dbReference>
<dbReference type="GO" id="GO:0016491">
    <property type="term" value="F:oxidoreductase activity"/>
    <property type="evidence" value="ECO:0007669"/>
    <property type="project" value="UniProtKB-KW"/>
</dbReference>
<dbReference type="PANTHER" id="PTHR48105">
    <property type="entry name" value="THIOREDOXIN REDUCTASE 1-RELATED-RELATED"/>
    <property type="match status" value="1"/>
</dbReference>
<reference evidence="4 5" key="1">
    <citation type="submission" date="2020-01" db="EMBL/GenBank/DDBJ databases">
        <title>Aspergillus terreus IFO 6365 whole genome shotgun sequence.</title>
        <authorList>
            <person name="Kanamasa S."/>
            <person name="Takahashi H."/>
        </authorList>
    </citation>
    <scope>NUCLEOTIDE SEQUENCE [LARGE SCALE GENOMIC DNA]</scope>
    <source>
        <strain evidence="4 5">IFO 6365</strain>
    </source>
</reference>
<dbReference type="InterPro" id="IPR050097">
    <property type="entry name" value="Ferredoxin-NADP_redctase_2"/>
</dbReference>
<keyword evidence="5" id="KW-1185">Reference proteome</keyword>
<evidence type="ECO:0000256" key="2">
    <source>
        <dbReference type="ARBA" id="ARBA00022630"/>
    </source>
</evidence>
<dbReference type="InterPro" id="IPR023753">
    <property type="entry name" value="FAD/NAD-binding_dom"/>
</dbReference>
<evidence type="ECO:0000313" key="4">
    <source>
        <dbReference type="EMBL" id="GFF16012.1"/>
    </source>
</evidence>
<evidence type="ECO:0000256" key="1">
    <source>
        <dbReference type="ARBA" id="ARBA00009333"/>
    </source>
</evidence>
<dbReference type="Gene3D" id="3.50.50.60">
    <property type="entry name" value="FAD/NAD(P)-binding domain"/>
    <property type="match status" value="2"/>
</dbReference>
<comment type="similarity">
    <text evidence="1">Belongs to the class-II pyridine nucleotide-disulfide oxidoreductase family.</text>
</comment>
<protein>
    <submittedName>
        <fullName evidence="4">Thioredoxin reductase GliT</fullName>
    </submittedName>
</protein>
<dbReference type="PRINTS" id="PR00368">
    <property type="entry name" value="FADPNR"/>
</dbReference>
<dbReference type="AlphaFoldDB" id="A0A5M3Z0W7"/>
<proteinExistence type="inferred from homology"/>
<comment type="caution">
    <text evidence="4">The sequence shown here is derived from an EMBL/GenBank/DDBJ whole genome shotgun (WGS) entry which is preliminary data.</text>
</comment>
<dbReference type="GO" id="GO:0097237">
    <property type="term" value="P:cellular response to toxic substance"/>
    <property type="evidence" value="ECO:0007669"/>
    <property type="project" value="UniProtKB-ARBA"/>
</dbReference>
<dbReference type="EMBL" id="BLJY01000005">
    <property type="protein sequence ID" value="GFF16012.1"/>
    <property type="molecule type" value="Genomic_DNA"/>
</dbReference>
<dbReference type="PRINTS" id="PR00469">
    <property type="entry name" value="PNDRDTASEII"/>
</dbReference>